<name>A0A2N3HLP7_9FLAO</name>
<dbReference type="AlphaFoldDB" id="A0A2N3HLP7"/>
<keyword evidence="2" id="KW-0378">Hydrolase</keyword>
<proteinExistence type="predicted"/>
<comment type="caution">
    <text evidence="4">The sequence shown here is derived from an EMBL/GenBank/DDBJ whole genome shotgun (WGS) entry which is preliminary data.</text>
</comment>
<dbReference type="PANTHER" id="PTHR46470">
    <property type="entry name" value="N-ACYLNEURAMINATE-9-PHOSPHATASE"/>
    <property type="match status" value="1"/>
</dbReference>
<evidence type="ECO:0000256" key="1">
    <source>
        <dbReference type="ARBA" id="ARBA00022723"/>
    </source>
</evidence>
<protein>
    <recommendedName>
        <fullName evidence="6">HAD family hydrolase</fullName>
    </recommendedName>
</protein>
<dbReference type="OrthoDB" id="9816564at2"/>
<dbReference type="EMBL" id="PJEO01000016">
    <property type="protein sequence ID" value="PKQ45883.1"/>
    <property type="molecule type" value="Genomic_DNA"/>
</dbReference>
<sequence>MSLFENILSEVKGKNIETLFIDYYDTIVHRKVHPNQTLRIWAKLIIKELGLDTTIENLYFTRISSSEYLAKKHGLDDVELPYEVLKNEIALRLINSNVLPPNKKEPFLQIFELADLESEQMVQYLNPNTIEFLKTLKAQVIKIILISDFYGPKSLFESLLEHHGIKHLFDDVYTSSQLGKSKHRGNIYSDILNRLGLEAHQAMMVGDNKRSDFLKAKEAGMNAFRLPHKKYLLKNKINNLGNDKTDLNNAIESIRKKTRKKPYMPFTEYIIFYHVFIIRLFENCTKEGIKDLFFLSREGQFLKKLFDAYQESVVLSPDNAIKTHYLKISRQASLQISFKPLEEENFNYLKKNYKNLSVSRFLDTFNCTENFKMDLAQDLQLDIDKTIQNFFNSQSFELLKGNSKFKTFYETNRASNREVFDKYVNSLLDGKTYNEMVLVDIGWGGTMQESIYKFYNKEKAISGYYLGLKEIYTIEEKTKRSGLLFSILPYATYSDHVLMANTQLYEQFSAANHGCVLGYSKEAEDFTIEVHKTEEKWLYDNYIKLHQEQMFGIHQELLKTMAPICYSDQMLNDVLCNFALKTGLLENRRKLVFLQTLSSGFYQNIGENKVGISYQPIKMGSPIKYTFGALLRPERFFRYLVKIKPTLYSRNKVLAYLFPSYGIYLYFKFNKWVRFKILKSHFLLKFNYFQ</sequence>
<evidence type="ECO:0000313" key="4">
    <source>
        <dbReference type="EMBL" id="PKQ45883.1"/>
    </source>
</evidence>
<dbReference type="GO" id="GO:0016791">
    <property type="term" value="F:phosphatase activity"/>
    <property type="evidence" value="ECO:0007669"/>
    <property type="project" value="TreeGrafter"/>
</dbReference>
<dbReference type="Pfam" id="PF13419">
    <property type="entry name" value="HAD_2"/>
    <property type="match status" value="1"/>
</dbReference>
<evidence type="ECO:0000256" key="3">
    <source>
        <dbReference type="ARBA" id="ARBA00022842"/>
    </source>
</evidence>
<accession>A0A2N3HLP7</accession>
<reference evidence="4 5" key="1">
    <citation type="submission" date="2017-12" db="EMBL/GenBank/DDBJ databases">
        <title>Confluentibacter flavum sp. nov., isolated from the saline lake.</title>
        <authorList>
            <person name="Yu L."/>
        </authorList>
    </citation>
    <scope>NUCLEOTIDE SEQUENCE [LARGE SCALE GENOMIC DNA]</scope>
    <source>
        <strain evidence="4 5">3B</strain>
    </source>
</reference>
<keyword evidence="1" id="KW-0479">Metal-binding</keyword>
<dbReference type="Gene3D" id="3.40.50.1000">
    <property type="entry name" value="HAD superfamily/HAD-like"/>
    <property type="match status" value="1"/>
</dbReference>
<evidence type="ECO:0000313" key="5">
    <source>
        <dbReference type="Proteomes" id="UP000233435"/>
    </source>
</evidence>
<dbReference type="RefSeq" id="WP_106658910.1">
    <property type="nucleotide sequence ID" value="NZ_PJEO01000016.1"/>
</dbReference>
<dbReference type="GO" id="GO:0046872">
    <property type="term" value="F:metal ion binding"/>
    <property type="evidence" value="ECO:0007669"/>
    <property type="project" value="UniProtKB-KW"/>
</dbReference>
<dbReference type="Proteomes" id="UP000233435">
    <property type="component" value="Unassembled WGS sequence"/>
</dbReference>
<evidence type="ECO:0000256" key="2">
    <source>
        <dbReference type="ARBA" id="ARBA00022801"/>
    </source>
</evidence>
<dbReference type="PANTHER" id="PTHR46470:SF2">
    <property type="entry name" value="GLYCERALDEHYDE 3-PHOSPHATE PHOSPHATASE"/>
    <property type="match status" value="1"/>
</dbReference>
<dbReference type="SFLD" id="SFLDS00003">
    <property type="entry name" value="Haloacid_Dehalogenase"/>
    <property type="match status" value="1"/>
</dbReference>
<evidence type="ECO:0008006" key="6">
    <source>
        <dbReference type="Google" id="ProtNLM"/>
    </source>
</evidence>
<dbReference type="SFLD" id="SFLDG01129">
    <property type="entry name" value="C1.5:_HAD__Beta-PGM__Phosphata"/>
    <property type="match status" value="1"/>
</dbReference>
<keyword evidence="5" id="KW-1185">Reference proteome</keyword>
<gene>
    <name evidence="4" type="ORF">CSW08_05520</name>
</gene>
<dbReference type="InterPro" id="IPR051400">
    <property type="entry name" value="HAD-like_hydrolase"/>
</dbReference>
<organism evidence="4 5">
    <name type="scientific">Confluentibacter flavum</name>
    <dbReference type="NCBI Taxonomy" id="1909700"/>
    <lineage>
        <taxon>Bacteria</taxon>
        <taxon>Pseudomonadati</taxon>
        <taxon>Bacteroidota</taxon>
        <taxon>Flavobacteriia</taxon>
        <taxon>Flavobacteriales</taxon>
        <taxon>Flavobacteriaceae</taxon>
        <taxon>Confluentibacter</taxon>
    </lineage>
</organism>
<keyword evidence="3" id="KW-0460">Magnesium</keyword>
<dbReference type="InterPro" id="IPR023214">
    <property type="entry name" value="HAD_sf"/>
</dbReference>
<dbReference type="InterPro" id="IPR041492">
    <property type="entry name" value="HAD_2"/>
</dbReference>
<dbReference type="InterPro" id="IPR036412">
    <property type="entry name" value="HAD-like_sf"/>
</dbReference>
<dbReference type="SUPFAM" id="SSF56784">
    <property type="entry name" value="HAD-like"/>
    <property type="match status" value="1"/>
</dbReference>